<dbReference type="KEGG" id="msz:MSSIH_2269"/>
<dbReference type="Pfam" id="PF05228">
    <property type="entry name" value="CHASE4"/>
    <property type="match status" value="1"/>
</dbReference>
<feature type="domain" description="CHASE4" evidence="1">
    <location>
        <begin position="36"/>
        <end position="188"/>
    </location>
</feature>
<organism evidence="2 3">
    <name type="scientific">Methanosarcina siciliae HI350</name>
    <dbReference type="NCBI Taxonomy" id="1434119"/>
    <lineage>
        <taxon>Archaea</taxon>
        <taxon>Methanobacteriati</taxon>
        <taxon>Methanobacteriota</taxon>
        <taxon>Stenosarchaea group</taxon>
        <taxon>Methanomicrobia</taxon>
        <taxon>Methanosarcinales</taxon>
        <taxon>Methanosarcinaceae</taxon>
        <taxon>Methanosarcina</taxon>
    </lineage>
</organism>
<dbReference type="EMBL" id="CP009507">
    <property type="protein sequence ID" value="AKB32959.1"/>
    <property type="molecule type" value="Genomic_DNA"/>
</dbReference>
<dbReference type="Proteomes" id="UP000033092">
    <property type="component" value="Chromosome"/>
</dbReference>
<dbReference type="PATRIC" id="fig|1434119.4.peg.2966"/>
<keyword evidence="2" id="KW-0418">Kinase</keyword>
<dbReference type="GO" id="GO:0016301">
    <property type="term" value="F:kinase activity"/>
    <property type="evidence" value="ECO:0007669"/>
    <property type="project" value="UniProtKB-KW"/>
</dbReference>
<gene>
    <name evidence="2" type="ORF">MSSIH_2269</name>
</gene>
<reference evidence="2 3" key="1">
    <citation type="submission" date="2014-07" db="EMBL/GenBank/DDBJ databases">
        <title>Methanogenic archaea and the global carbon cycle.</title>
        <authorList>
            <person name="Henriksen J.R."/>
            <person name="Luke J."/>
            <person name="Reinhart S."/>
            <person name="Benedict M.N."/>
            <person name="Youngblut N.D."/>
            <person name="Metcalf M.E."/>
            <person name="Whitaker R.J."/>
            <person name="Metcalf W.W."/>
        </authorList>
    </citation>
    <scope>NUCLEOTIDE SEQUENCE [LARGE SCALE GENOMIC DNA]</scope>
    <source>
        <strain evidence="2 3">HI350</strain>
    </source>
</reference>
<keyword evidence="2" id="KW-0808">Transferase</keyword>
<name>A0A0E3PG85_9EURY</name>
<dbReference type="HOGENOM" id="CLU_1092444_0_0_2"/>
<evidence type="ECO:0000313" key="2">
    <source>
        <dbReference type="EMBL" id="AKB32959.1"/>
    </source>
</evidence>
<dbReference type="AlphaFoldDB" id="A0A0E3PG85"/>
<evidence type="ECO:0000259" key="1">
    <source>
        <dbReference type="Pfam" id="PF05228"/>
    </source>
</evidence>
<dbReference type="InterPro" id="IPR007892">
    <property type="entry name" value="CHASE4"/>
</dbReference>
<protein>
    <submittedName>
        <fullName evidence="2">Sensory transduction histidine kinase</fullName>
    </submittedName>
</protein>
<proteinExistence type="predicted"/>
<sequence>MIAISGGASRTILLSGYLDLEEQDISEKLELVESNFQSEVSRISSLNHDWASWDKTFEFMENGNPTYINSYLTDEIFSEAGINLVLYVNNSGEIIYEKVIDPETGEILQIPSELQRVTHENGSLLARHPGDQKSGLIRTENGPLIISSRPILTSMDSGPVGGTIIMGRYVTESLLNEIAGIQGVKITIEDVEILGPEPASYFEGLPFRNPDTEIDGQHIEVIDEKWIAGYIRLNDLEEEPGIFIKIKLRTATLP</sequence>
<evidence type="ECO:0000313" key="3">
    <source>
        <dbReference type="Proteomes" id="UP000033092"/>
    </source>
</evidence>
<accession>A0A0E3PG85</accession>